<dbReference type="GO" id="GO:0006508">
    <property type="term" value="P:proteolysis"/>
    <property type="evidence" value="ECO:0007669"/>
    <property type="project" value="UniProtKB-UniRule"/>
</dbReference>
<evidence type="ECO:0000313" key="17">
    <source>
        <dbReference type="EMBL" id="GLR70134.1"/>
    </source>
</evidence>
<dbReference type="InterPro" id="IPR037144">
    <property type="entry name" value="Peptidase_M1_pepN_C_sf"/>
</dbReference>
<dbReference type="InterPro" id="IPR012779">
    <property type="entry name" value="Peptidase_M1_pepN"/>
</dbReference>
<dbReference type="PANTHER" id="PTHR46322:SF1">
    <property type="entry name" value="PUROMYCIN-SENSITIVE AMINOPEPTIDASE"/>
    <property type="match status" value="1"/>
</dbReference>
<dbReference type="PRINTS" id="PR00756">
    <property type="entry name" value="ALADIPTASE"/>
</dbReference>
<dbReference type="Gene3D" id="2.60.40.1840">
    <property type="match status" value="1"/>
</dbReference>
<evidence type="ECO:0000256" key="10">
    <source>
        <dbReference type="ARBA" id="ARBA00022833"/>
    </source>
</evidence>
<dbReference type="CDD" id="cd09600">
    <property type="entry name" value="M1_APN"/>
    <property type="match status" value="1"/>
</dbReference>
<evidence type="ECO:0000256" key="4">
    <source>
        <dbReference type="ARBA" id="ARBA00012564"/>
    </source>
</evidence>
<dbReference type="EMBL" id="BSOT01000005">
    <property type="protein sequence ID" value="GLR70134.1"/>
    <property type="molecule type" value="Genomic_DNA"/>
</dbReference>
<feature type="domain" description="Peptidase M1 alanyl aminopeptidase Ig-like fold" evidence="14">
    <location>
        <begin position="444"/>
        <end position="540"/>
    </location>
</feature>
<evidence type="ECO:0000256" key="11">
    <source>
        <dbReference type="ARBA" id="ARBA00023049"/>
    </source>
</evidence>
<dbReference type="InterPro" id="IPR045357">
    <property type="entry name" value="Aminopeptidase_N-like_N"/>
</dbReference>
<evidence type="ECO:0000256" key="9">
    <source>
        <dbReference type="ARBA" id="ARBA00022801"/>
    </source>
</evidence>
<dbReference type="FunFam" id="3.30.2010.30:FF:000002">
    <property type="entry name" value="Putative aminopeptidase N"/>
    <property type="match status" value="1"/>
</dbReference>
<dbReference type="RefSeq" id="WP_284216438.1">
    <property type="nucleotide sequence ID" value="NZ_BSOT01000005.1"/>
</dbReference>
<dbReference type="GO" id="GO:0016285">
    <property type="term" value="F:alanyl aminopeptidase activity"/>
    <property type="evidence" value="ECO:0007669"/>
    <property type="project" value="UniProtKB-EC"/>
</dbReference>
<feature type="domain" description="Peptidase M1 alanyl aminopeptidase C-terminal" evidence="15">
    <location>
        <begin position="545"/>
        <end position="877"/>
    </location>
</feature>
<dbReference type="Pfam" id="PF17432">
    <property type="entry name" value="DUF3458_C"/>
    <property type="match status" value="1"/>
</dbReference>
<evidence type="ECO:0000256" key="6">
    <source>
        <dbReference type="ARBA" id="ARBA00022438"/>
    </source>
</evidence>
<evidence type="ECO:0000259" key="14">
    <source>
        <dbReference type="Pfam" id="PF11940"/>
    </source>
</evidence>
<dbReference type="AlphaFoldDB" id="A0AA37SXS2"/>
<dbReference type="Gene3D" id="3.30.2010.30">
    <property type="match status" value="1"/>
</dbReference>
<organism evidence="17 18">
    <name type="scientific">Agaribacter marinus</name>
    <dbReference type="NCBI Taxonomy" id="1431249"/>
    <lineage>
        <taxon>Bacteria</taxon>
        <taxon>Pseudomonadati</taxon>
        <taxon>Pseudomonadota</taxon>
        <taxon>Gammaproteobacteria</taxon>
        <taxon>Alteromonadales</taxon>
        <taxon>Alteromonadaceae</taxon>
        <taxon>Agaribacter</taxon>
    </lineage>
</organism>
<dbReference type="SUPFAM" id="SSF55486">
    <property type="entry name" value="Metalloproteases ('zincins'), catalytic domain"/>
    <property type="match status" value="1"/>
</dbReference>
<comment type="similarity">
    <text evidence="3">Belongs to the peptidase M1 family.</text>
</comment>
<dbReference type="Gene3D" id="2.60.40.1730">
    <property type="entry name" value="tricorn interacting facor f3 domain"/>
    <property type="match status" value="1"/>
</dbReference>
<keyword evidence="11" id="KW-0482">Metalloprotease</keyword>
<feature type="domain" description="Aminopeptidase N-like N-terminal" evidence="16">
    <location>
        <begin position="24"/>
        <end position="186"/>
    </location>
</feature>
<sequence>MAEHIVKRRLDYEKPDFLISETALTFDLFPEKTVVTSVLLVKRQNTKASHITLDGEELCLVSVSVNDKALSSDEYELNASGLKLCIDCDSVELKIVTEINPKQNTSLEGLYYTQDAYCTQCEAEGFRKITYYLDRPDVLSIFTVTIRTTDAPNKYLLSNGNLVKRYKEGDTDIAVWHDPHPKPSYLFALVAGDFDLLVDTFITRSGRVVNLELYLEKGRLQQGQHALDSLKKAMKWDEDTYGLEYDLDVYMVVAVDFFNMGAMENKGLNVFNSKFVLADAKTATDEDFFNIESIIAHEYFHNWTGNRVTCRDWFQLSLKEGLTVFRDQQFSADMSSYLSTRISQVKVMREHQFVEDTGPMSHPIRPDEVMEMNNFYTVTVYDKGAEVIRMLHTLLSAEGFRKGMDLYFARHDGEAVTCDDFVDAMATANNMDLQHFRQWYSQSGTPLIAVSKKENDLAATTEFTFTQVNPKTADQKEKSPLFVPIVAEFLDTSGKVVDAPSLTNSSIIVNEQHNSFSVEGTNLTPVLLDKFSAPVVIDYDYSIPELLHIIRYASSSYAKWDASQRVFSACIQARYAMQISNATPRGDKLINNRNTLDVQGVLSEYANVLVNADIEGDVLVELLSLPSTETARTGLKTIDPIAFEDASEYVQKSFAEHIGGHALACLSASQVATYQYSVEQVNQRALNASWLKLAVLNEDTRNAALLEIEQRYIQSDNMTDRLNCLKVCQIENIDLFDKLMSSFEQEFGHDAVIMDKWFGLHATTKRVDILAQLDLLRAHGQFTINNPNKVRALIGSFAFYNTLGFHQKHGAGYKYLGDYLLDLDKVNPQVASRIVTPLLQFESFNEPYKSLMKSQIERIFTSKGLSRDLFEKASKALTSSAN</sequence>
<name>A0AA37SXS2_9ALTE</name>
<dbReference type="InterPro" id="IPR027268">
    <property type="entry name" value="Peptidase_M4/M1_CTD_sf"/>
</dbReference>
<dbReference type="Pfam" id="PF01433">
    <property type="entry name" value="Peptidase_M1"/>
    <property type="match status" value="1"/>
</dbReference>
<keyword evidence="8" id="KW-0479">Metal-binding</keyword>
<dbReference type="Pfam" id="PF17900">
    <property type="entry name" value="Peptidase_M1_N"/>
    <property type="match status" value="1"/>
</dbReference>
<dbReference type="Gene3D" id="1.10.390.10">
    <property type="entry name" value="Neutral Protease Domain 2"/>
    <property type="match status" value="1"/>
</dbReference>
<dbReference type="InterPro" id="IPR024601">
    <property type="entry name" value="Peptidase_M1_pepN_C"/>
</dbReference>
<comment type="cofactor">
    <cofactor evidence="2">
        <name>Zn(2+)</name>
        <dbReference type="ChEBI" id="CHEBI:29105"/>
    </cofactor>
</comment>
<dbReference type="GO" id="GO:0008237">
    <property type="term" value="F:metallopeptidase activity"/>
    <property type="evidence" value="ECO:0007669"/>
    <property type="project" value="UniProtKB-UniRule"/>
</dbReference>
<evidence type="ECO:0000259" key="16">
    <source>
        <dbReference type="Pfam" id="PF17900"/>
    </source>
</evidence>
<evidence type="ECO:0000256" key="1">
    <source>
        <dbReference type="ARBA" id="ARBA00000098"/>
    </source>
</evidence>
<feature type="domain" description="Peptidase M1 membrane alanine aminopeptidase" evidence="13">
    <location>
        <begin position="226"/>
        <end position="439"/>
    </location>
</feature>
<dbReference type="InterPro" id="IPR038438">
    <property type="entry name" value="PepN_Ig-like_sf"/>
</dbReference>
<evidence type="ECO:0000256" key="3">
    <source>
        <dbReference type="ARBA" id="ARBA00010136"/>
    </source>
</evidence>
<evidence type="ECO:0000256" key="5">
    <source>
        <dbReference type="ARBA" id="ARBA00015611"/>
    </source>
</evidence>
<comment type="catalytic activity">
    <reaction evidence="1">
        <text>Release of an N-terminal amino acid, Xaa-|-Yaa- from a peptide, amide or arylamide. Xaa is preferably Ala, but may be most amino acids including Pro (slow action). When a terminal hydrophobic residue is followed by a prolyl residue, the two may be released as an intact Xaa-Pro dipeptide.</text>
        <dbReference type="EC" id="3.4.11.2"/>
    </reaction>
</comment>
<keyword evidence="6 17" id="KW-0031">Aminopeptidase</keyword>
<keyword evidence="9" id="KW-0378">Hydrolase</keyword>
<dbReference type="InterPro" id="IPR001930">
    <property type="entry name" value="Peptidase_M1"/>
</dbReference>
<dbReference type="Gene3D" id="1.25.50.10">
    <property type="entry name" value="Peptidase M1, alanyl aminopeptidase, C-terminal domain"/>
    <property type="match status" value="1"/>
</dbReference>
<protein>
    <recommendedName>
        <fullName evidence="5 12">Aminopeptidase N</fullName>
        <ecNumber evidence="4 12">3.4.11.2</ecNumber>
    </recommendedName>
</protein>
<dbReference type="FunFam" id="1.10.390.10:FF:000002">
    <property type="entry name" value="Aminopeptidase N"/>
    <property type="match status" value="1"/>
</dbReference>
<dbReference type="InterPro" id="IPR035414">
    <property type="entry name" value="Peptidase_M1_pepN_Ig-like"/>
</dbReference>
<dbReference type="PANTHER" id="PTHR46322">
    <property type="entry name" value="PUROMYCIN-SENSITIVE AMINOPEPTIDASE"/>
    <property type="match status" value="1"/>
</dbReference>
<evidence type="ECO:0000256" key="7">
    <source>
        <dbReference type="ARBA" id="ARBA00022670"/>
    </source>
</evidence>
<evidence type="ECO:0000256" key="2">
    <source>
        <dbReference type="ARBA" id="ARBA00001947"/>
    </source>
</evidence>
<dbReference type="SUPFAM" id="SSF63737">
    <property type="entry name" value="Leukotriene A4 hydrolase N-terminal domain"/>
    <property type="match status" value="1"/>
</dbReference>
<proteinExistence type="inferred from homology"/>
<evidence type="ECO:0000259" key="15">
    <source>
        <dbReference type="Pfam" id="PF17432"/>
    </source>
</evidence>
<evidence type="ECO:0000313" key="18">
    <source>
        <dbReference type="Proteomes" id="UP001156601"/>
    </source>
</evidence>
<dbReference type="InterPro" id="IPR042097">
    <property type="entry name" value="Aminopeptidase_N-like_N_sf"/>
</dbReference>
<comment type="caution">
    <text evidence="17">The sequence shown here is derived from an EMBL/GenBank/DDBJ whole genome shotgun (WGS) entry which is preliminary data.</text>
</comment>
<dbReference type="NCBIfam" id="TIGR02414">
    <property type="entry name" value="pepN_proteo"/>
    <property type="match status" value="1"/>
</dbReference>
<evidence type="ECO:0000259" key="13">
    <source>
        <dbReference type="Pfam" id="PF01433"/>
    </source>
</evidence>
<dbReference type="Pfam" id="PF11940">
    <property type="entry name" value="DUF3458"/>
    <property type="match status" value="1"/>
</dbReference>
<dbReference type="GO" id="GO:0008270">
    <property type="term" value="F:zinc ion binding"/>
    <property type="evidence" value="ECO:0007669"/>
    <property type="project" value="InterPro"/>
</dbReference>
<gene>
    <name evidence="17" type="primary">pepN</name>
    <name evidence="17" type="ORF">GCM10007852_10420</name>
</gene>
<dbReference type="Proteomes" id="UP001156601">
    <property type="component" value="Unassembled WGS sequence"/>
</dbReference>
<keyword evidence="7" id="KW-0645">Protease</keyword>
<evidence type="ECO:0000256" key="12">
    <source>
        <dbReference type="NCBIfam" id="TIGR02414"/>
    </source>
</evidence>
<dbReference type="InterPro" id="IPR014782">
    <property type="entry name" value="Peptidase_M1_dom"/>
</dbReference>
<accession>A0AA37SXS2</accession>
<evidence type="ECO:0000256" key="8">
    <source>
        <dbReference type="ARBA" id="ARBA00022723"/>
    </source>
</evidence>
<reference evidence="17" key="1">
    <citation type="journal article" date="2014" name="Int. J. Syst. Evol. Microbiol.">
        <title>Complete genome sequence of Corynebacterium casei LMG S-19264T (=DSM 44701T), isolated from a smear-ripened cheese.</title>
        <authorList>
            <consortium name="US DOE Joint Genome Institute (JGI-PGF)"/>
            <person name="Walter F."/>
            <person name="Albersmeier A."/>
            <person name="Kalinowski J."/>
            <person name="Ruckert C."/>
        </authorList>
    </citation>
    <scope>NUCLEOTIDE SEQUENCE</scope>
    <source>
        <strain evidence="17">NBRC 110023</strain>
    </source>
</reference>
<dbReference type="EC" id="3.4.11.2" evidence="4 12"/>
<keyword evidence="18" id="KW-1185">Reference proteome</keyword>
<keyword evidence="10" id="KW-0862">Zinc</keyword>
<reference evidence="17" key="2">
    <citation type="submission" date="2023-01" db="EMBL/GenBank/DDBJ databases">
        <title>Draft genome sequence of Agaribacter marinus strain NBRC 110023.</title>
        <authorList>
            <person name="Sun Q."/>
            <person name="Mori K."/>
        </authorList>
    </citation>
    <scope>NUCLEOTIDE SEQUENCE</scope>
    <source>
        <strain evidence="17">NBRC 110023</strain>
    </source>
</reference>